<evidence type="ECO:0000313" key="1">
    <source>
        <dbReference type="EMBL" id="GAI92134.1"/>
    </source>
</evidence>
<name>X1UIE8_9ZZZZ</name>
<sequence>EEEIKTKEEAVEYVKRLVSEEGEKKGEALYAKRYPL</sequence>
<protein>
    <submittedName>
        <fullName evidence="1">Uncharacterized protein</fullName>
    </submittedName>
</protein>
<gene>
    <name evidence="1" type="ORF">S12H4_40323</name>
</gene>
<dbReference type="EMBL" id="BARW01024459">
    <property type="protein sequence ID" value="GAI92134.1"/>
    <property type="molecule type" value="Genomic_DNA"/>
</dbReference>
<dbReference type="AlphaFoldDB" id="X1UIE8"/>
<proteinExistence type="predicted"/>
<organism evidence="1">
    <name type="scientific">marine sediment metagenome</name>
    <dbReference type="NCBI Taxonomy" id="412755"/>
    <lineage>
        <taxon>unclassified sequences</taxon>
        <taxon>metagenomes</taxon>
        <taxon>ecological metagenomes</taxon>
    </lineage>
</organism>
<accession>X1UIE8</accession>
<reference evidence="1" key="1">
    <citation type="journal article" date="2014" name="Front. Microbiol.">
        <title>High frequency of phylogenetically diverse reductive dehalogenase-homologous genes in deep subseafloor sedimentary metagenomes.</title>
        <authorList>
            <person name="Kawai M."/>
            <person name="Futagami T."/>
            <person name="Toyoda A."/>
            <person name="Takaki Y."/>
            <person name="Nishi S."/>
            <person name="Hori S."/>
            <person name="Arai W."/>
            <person name="Tsubouchi T."/>
            <person name="Morono Y."/>
            <person name="Uchiyama I."/>
            <person name="Ito T."/>
            <person name="Fujiyama A."/>
            <person name="Inagaki F."/>
            <person name="Takami H."/>
        </authorList>
    </citation>
    <scope>NUCLEOTIDE SEQUENCE</scope>
    <source>
        <strain evidence="1">Expedition CK06-06</strain>
    </source>
</reference>
<feature type="non-terminal residue" evidence="1">
    <location>
        <position position="1"/>
    </location>
</feature>
<comment type="caution">
    <text evidence="1">The sequence shown here is derived from an EMBL/GenBank/DDBJ whole genome shotgun (WGS) entry which is preliminary data.</text>
</comment>